<dbReference type="PROSITE" id="PS00927">
    <property type="entry name" value="TREHALASE_1"/>
    <property type="match status" value="1"/>
</dbReference>
<evidence type="ECO:0000313" key="10">
    <source>
        <dbReference type="Proteomes" id="UP001516400"/>
    </source>
</evidence>
<evidence type="ECO:0000256" key="3">
    <source>
        <dbReference type="ARBA" id="ARBA00012757"/>
    </source>
</evidence>
<comment type="catalytic activity">
    <reaction evidence="1 7">
        <text>alpha,alpha-trehalose + H2O = alpha-D-glucose + beta-D-glucose</text>
        <dbReference type="Rhea" id="RHEA:32675"/>
        <dbReference type="ChEBI" id="CHEBI:15377"/>
        <dbReference type="ChEBI" id="CHEBI:15903"/>
        <dbReference type="ChEBI" id="CHEBI:16551"/>
        <dbReference type="ChEBI" id="CHEBI:17925"/>
        <dbReference type="EC" id="3.2.1.28"/>
    </reaction>
</comment>
<keyword evidence="8" id="KW-0732">Signal</keyword>
<dbReference type="Proteomes" id="UP001516400">
    <property type="component" value="Unassembled WGS sequence"/>
</dbReference>
<dbReference type="InterPro" id="IPR001661">
    <property type="entry name" value="Glyco_hydro_37"/>
</dbReference>
<feature type="chain" id="PRO_5044724330" description="Trehalase" evidence="8">
    <location>
        <begin position="23"/>
        <end position="555"/>
    </location>
</feature>
<evidence type="ECO:0000256" key="4">
    <source>
        <dbReference type="ARBA" id="ARBA00019905"/>
    </source>
</evidence>
<dbReference type="SUPFAM" id="SSF48208">
    <property type="entry name" value="Six-hairpin glycosidases"/>
    <property type="match status" value="1"/>
</dbReference>
<proteinExistence type="inferred from homology"/>
<keyword evidence="5 7" id="KW-0378">Hydrolase</keyword>
<protein>
    <recommendedName>
        <fullName evidence="4 7">Trehalase</fullName>
        <ecNumber evidence="3 7">3.2.1.28</ecNumber>
    </recommendedName>
    <alternativeName>
        <fullName evidence="7">Alpha-trehalose glucohydrolase</fullName>
    </alternativeName>
</protein>
<reference evidence="9 10" key="1">
    <citation type="journal article" date="2021" name="BMC Biol.">
        <title>Horizontally acquired antibacterial genes associated with adaptive radiation of ladybird beetles.</title>
        <authorList>
            <person name="Li H.S."/>
            <person name="Tang X.F."/>
            <person name="Huang Y.H."/>
            <person name="Xu Z.Y."/>
            <person name="Chen M.L."/>
            <person name="Du X.Y."/>
            <person name="Qiu B.Y."/>
            <person name="Chen P.T."/>
            <person name="Zhang W."/>
            <person name="Slipinski A."/>
            <person name="Escalona H.E."/>
            <person name="Waterhouse R.M."/>
            <person name="Zwick A."/>
            <person name="Pang H."/>
        </authorList>
    </citation>
    <scope>NUCLEOTIDE SEQUENCE [LARGE SCALE GENOMIC DNA]</scope>
    <source>
        <strain evidence="9">SYSU2018</strain>
    </source>
</reference>
<evidence type="ECO:0000256" key="1">
    <source>
        <dbReference type="ARBA" id="ARBA00001576"/>
    </source>
</evidence>
<comment type="caution">
    <text evidence="9">The sequence shown here is derived from an EMBL/GenBank/DDBJ whole genome shotgun (WGS) entry which is preliminary data.</text>
</comment>
<name>A0ABD2N216_9CUCU</name>
<dbReference type="InterPro" id="IPR018232">
    <property type="entry name" value="Glyco_hydro_37_CS"/>
</dbReference>
<dbReference type="Gene3D" id="1.50.10.10">
    <property type="match status" value="1"/>
</dbReference>
<evidence type="ECO:0000256" key="2">
    <source>
        <dbReference type="ARBA" id="ARBA00005615"/>
    </source>
</evidence>
<dbReference type="PANTHER" id="PTHR23403">
    <property type="entry name" value="TREHALASE"/>
    <property type="match status" value="1"/>
</dbReference>
<dbReference type="PANTHER" id="PTHR23403:SF1">
    <property type="entry name" value="TREHALASE"/>
    <property type="match status" value="1"/>
</dbReference>
<comment type="similarity">
    <text evidence="2 7">Belongs to the glycosyl hydrolase 37 family.</text>
</comment>
<evidence type="ECO:0000256" key="8">
    <source>
        <dbReference type="SAM" id="SignalP"/>
    </source>
</evidence>
<dbReference type="Pfam" id="PF01204">
    <property type="entry name" value="Trehalase"/>
    <property type="match status" value="1"/>
</dbReference>
<evidence type="ECO:0000256" key="5">
    <source>
        <dbReference type="ARBA" id="ARBA00022801"/>
    </source>
</evidence>
<feature type="signal peptide" evidence="8">
    <location>
        <begin position="1"/>
        <end position="22"/>
    </location>
</feature>
<sequence length="555" mass="64422">MRIRDYIWAILVFVETFRNVHSQQPSCDSKIYCRGKLLATVQLARIFPDSKTFVDMEMKYAPEEVLKNFQDLLDATKRKPKRKDIKKFVKENFQPGNELEEWIAPDFNPNPPFLQMITVPKYRQFINDLVKLWSNFSRIMKPDVFEEPERYSIIPVPNGFVVPGGRFSEFYYWDSYWIIKGLLLSGMHETVRGMLENFLSMVDKYGFVPNGGRVYYLNRSQPPFLTLMVEQYIEATNNTEWLKEHFHLLEKELNYWLMTQSVTFIYDDEIHTLAHYAVDSPSPRPESFVEDVLTCAPRNKKKNIENCYRDLKSGAETGWDFSSRWLFDEDGSYAGNLTNIQTRRVIPVDLNSILTQAYRTFASFALALGENDKASKWFYTYEIWKISIEKVLFNPTEGIWNDLDLLLLKHRTGFYPSNLTPLWSEIFHESGYGDLAVNYLKKKGILDFPGGIPTSLLHTGEQWDAPNAWPPLQSIVILGLKRSKDTSAIEVAKQLAEKWIDNNLLIFNRTGFMYEKYSAESVGVIGGGGEYKIQTGFGWSNGVIFELVSEFFSMM</sequence>
<dbReference type="InterPro" id="IPR008928">
    <property type="entry name" value="6-hairpin_glycosidase_sf"/>
</dbReference>
<gene>
    <name evidence="9" type="ORF">HHI36_014282</name>
</gene>
<dbReference type="EC" id="3.2.1.28" evidence="3 7"/>
<keyword evidence="10" id="KW-1185">Reference proteome</keyword>
<reference evidence="9" key="2">
    <citation type="submission" date="2024-03" db="EMBL/GenBank/DDBJ databases">
        <title>Genomics of ladybird beetles.</title>
        <authorList>
            <person name="Li H.-S."/>
            <person name="Huang Y.-H."/>
        </authorList>
    </citation>
    <scope>NUCLEOTIDE SEQUENCE</scope>
    <source>
        <strain evidence="9">SYSU2018</strain>
        <tissue evidence="9">Whole body of male adult</tissue>
    </source>
</reference>
<dbReference type="GO" id="GO:0004555">
    <property type="term" value="F:alpha,alpha-trehalase activity"/>
    <property type="evidence" value="ECO:0007669"/>
    <property type="project" value="UniProtKB-EC"/>
</dbReference>
<evidence type="ECO:0000256" key="7">
    <source>
        <dbReference type="RuleBase" id="RU361180"/>
    </source>
</evidence>
<dbReference type="InterPro" id="IPR012341">
    <property type="entry name" value="6hp_glycosidase-like_sf"/>
</dbReference>
<organism evidence="9 10">
    <name type="scientific">Cryptolaemus montrouzieri</name>
    <dbReference type="NCBI Taxonomy" id="559131"/>
    <lineage>
        <taxon>Eukaryota</taxon>
        <taxon>Metazoa</taxon>
        <taxon>Ecdysozoa</taxon>
        <taxon>Arthropoda</taxon>
        <taxon>Hexapoda</taxon>
        <taxon>Insecta</taxon>
        <taxon>Pterygota</taxon>
        <taxon>Neoptera</taxon>
        <taxon>Endopterygota</taxon>
        <taxon>Coleoptera</taxon>
        <taxon>Polyphaga</taxon>
        <taxon>Cucujiformia</taxon>
        <taxon>Coccinelloidea</taxon>
        <taxon>Coccinellidae</taxon>
        <taxon>Scymninae</taxon>
        <taxon>Scymnini</taxon>
        <taxon>Cryptolaemus</taxon>
    </lineage>
</organism>
<accession>A0ABD2N216</accession>
<keyword evidence="6 7" id="KW-0326">Glycosidase</keyword>
<evidence type="ECO:0000256" key="6">
    <source>
        <dbReference type="ARBA" id="ARBA00023295"/>
    </source>
</evidence>
<evidence type="ECO:0000313" key="9">
    <source>
        <dbReference type="EMBL" id="KAL3272823.1"/>
    </source>
</evidence>
<dbReference type="AlphaFoldDB" id="A0ABD2N216"/>
<dbReference type="PRINTS" id="PR00744">
    <property type="entry name" value="GLHYDRLASE37"/>
</dbReference>
<dbReference type="EMBL" id="JABFTP020000062">
    <property type="protein sequence ID" value="KAL3272823.1"/>
    <property type="molecule type" value="Genomic_DNA"/>
</dbReference>
<dbReference type="PROSITE" id="PS00928">
    <property type="entry name" value="TREHALASE_2"/>
    <property type="match status" value="1"/>
</dbReference>
<dbReference type="EMBL" id="JABFTP020000062">
    <property type="protein sequence ID" value="KAL3272822.1"/>
    <property type="molecule type" value="Genomic_DNA"/>
</dbReference>